<gene>
    <name evidence="2" type="ORF">S12H4_23548</name>
</gene>
<sequence length="122" mass="13513">IAAQLLNKQGKVVSAVGDGGMMMSLYNFETVKQYKIPLMYVVFNNQSLGNVRDFFSRKGRPLAEYPGTNFAEVANSMGVEGIRVEELDDLRPALEKGFKSDKPTVVDVVTSRASHLRVRTSL</sequence>
<comment type="caution">
    <text evidence="2">The sequence shown here is derived from an EMBL/GenBank/DDBJ whole genome shotgun (WGS) entry which is preliminary data.</text>
</comment>
<dbReference type="GO" id="GO:0030976">
    <property type="term" value="F:thiamine pyrophosphate binding"/>
    <property type="evidence" value="ECO:0007669"/>
    <property type="project" value="InterPro"/>
</dbReference>
<dbReference type="Gene3D" id="3.40.50.970">
    <property type="match status" value="1"/>
</dbReference>
<proteinExistence type="predicted"/>
<evidence type="ECO:0000313" key="2">
    <source>
        <dbReference type="EMBL" id="GAI84965.1"/>
    </source>
</evidence>
<dbReference type="EMBL" id="BARW01012534">
    <property type="protein sequence ID" value="GAI84965.1"/>
    <property type="molecule type" value="Genomic_DNA"/>
</dbReference>
<dbReference type="InterPro" id="IPR047211">
    <property type="entry name" value="POXB-like"/>
</dbReference>
<dbReference type="GO" id="GO:0003824">
    <property type="term" value="F:catalytic activity"/>
    <property type="evidence" value="ECO:0007669"/>
    <property type="project" value="InterPro"/>
</dbReference>
<dbReference type="AlphaFoldDB" id="X1TBP5"/>
<dbReference type="InterPro" id="IPR011766">
    <property type="entry name" value="TPP_enzyme_TPP-bd"/>
</dbReference>
<feature type="non-terminal residue" evidence="2">
    <location>
        <position position="1"/>
    </location>
</feature>
<accession>X1TBP5</accession>
<dbReference type="PANTHER" id="PTHR42981:SF2">
    <property type="entry name" value="PYRUVATE DEHYDROGENASE [UBIQUINONE]"/>
    <property type="match status" value="1"/>
</dbReference>
<feature type="domain" description="Thiamine pyrophosphate enzyme TPP-binding" evidence="1">
    <location>
        <begin position="1"/>
        <end position="108"/>
    </location>
</feature>
<evidence type="ECO:0000259" key="1">
    <source>
        <dbReference type="Pfam" id="PF02775"/>
    </source>
</evidence>
<dbReference type="InterPro" id="IPR029061">
    <property type="entry name" value="THDP-binding"/>
</dbReference>
<name>X1TBP5_9ZZZZ</name>
<organism evidence="2">
    <name type="scientific">marine sediment metagenome</name>
    <dbReference type="NCBI Taxonomy" id="412755"/>
    <lineage>
        <taxon>unclassified sequences</taxon>
        <taxon>metagenomes</taxon>
        <taxon>ecological metagenomes</taxon>
    </lineage>
</organism>
<dbReference type="Pfam" id="PF02775">
    <property type="entry name" value="TPP_enzyme_C"/>
    <property type="match status" value="1"/>
</dbReference>
<protein>
    <recommendedName>
        <fullName evidence="1">Thiamine pyrophosphate enzyme TPP-binding domain-containing protein</fullName>
    </recommendedName>
</protein>
<reference evidence="2" key="1">
    <citation type="journal article" date="2014" name="Front. Microbiol.">
        <title>High frequency of phylogenetically diverse reductive dehalogenase-homologous genes in deep subseafloor sedimentary metagenomes.</title>
        <authorList>
            <person name="Kawai M."/>
            <person name="Futagami T."/>
            <person name="Toyoda A."/>
            <person name="Takaki Y."/>
            <person name="Nishi S."/>
            <person name="Hori S."/>
            <person name="Arai W."/>
            <person name="Tsubouchi T."/>
            <person name="Morono Y."/>
            <person name="Uchiyama I."/>
            <person name="Ito T."/>
            <person name="Fujiyama A."/>
            <person name="Inagaki F."/>
            <person name="Takami H."/>
        </authorList>
    </citation>
    <scope>NUCLEOTIDE SEQUENCE</scope>
    <source>
        <strain evidence="2">Expedition CK06-06</strain>
    </source>
</reference>
<dbReference type="PANTHER" id="PTHR42981">
    <property type="entry name" value="PYRUVATE DEHYDROGENASE [UBIQUINONE]"/>
    <property type="match status" value="1"/>
</dbReference>
<dbReference type="SUPFAM" id="SSF52518">
    <property type="entry name" value="Thiamin diphosphate-binding fold (THDP-binding)"/>
    <property type="match status" value="1"/>
</dbReference>